<proteinExistence type="predicted"/>
<evidence type="ECO:0000313" key="1">
    <source>
        <dbReference type="EMBL" id="GAA3386975.1"/>
    </source>
</evidence>
<evidence type="ECO:0000313" key="2">
    <source>
        <dbReference type="Proteomes" id="UP001501676"/>
    </source>
</evidence>
<reference evidence="2" key="1">
    <citation type="journal article" date="2019" name="Int. J. Syst. Evol. Microbiol.">
        <title>The Global Catalogue of Microorganisms (GCM) 10K type strain sequencing project: providing services to taxonomists for standard genome sequencing and annotation.</title>
        <authorList>
            <consortium name="The Broad Institute Genomics Platform"/>
            <consortium name="The Broad Institute Genome Sequencing Center for Infectious Disease"/>
            <person name="Wu L."/>
            <person name="Ma J."/>
        </authorList>
    </citation>
    <scope>NUCLEOTIDE SEQUENCE [LARGE SCALE GENOMIC DNA]</scope>
    <source>
        <strain evidence="2">JCM 9458</strain>
    </source>
</reference>
<dbReference type="Proteomes" id="UP001501676">
    <property type="component" value="Unassembled WGS sequence"/>
</dbReference>
<comment type="caution">
    <text evidence="1">The sequence shown here is derived from an EMBL/GenBank/DDBJ whole genome shotgun (WGS) entry which is preliminary data.</text>
</comment>
<sequence length="132" mass="13886">MRSVDDGCFGLVSVVVEVNFPAPPSKAPVPWTLSFSGNAARSRNRYGAALVRRSAETRSVCSCVGEGVGEGVGRERSETPGEGSGLLLHAVVTSVALRRPPARSVRIDARFTRTLWCVASTPAVLRVDGCSG</sequence>
<gene>
    <name evidence="1" type="ORF">GCM10020369_27750</name>
</gene>
<dbReference type="EMBL" id="BAAAYN010000017">
    <property type="protein sequence ID" value="GAA3386975.1"/>
    <property type="molecule type" value="Genomic_DNA"/>
</dbReference>
<keyword evidence="2" id="KW-1185">Reference proteome</keyword>
<organism evidence="1 2">
    <name type="scientific">Cryptosporangium minutisporangium</name>
    <dbReference type="NCBI Taxonomy" id="113569"/>
    <lineage>
        <taxon>Bacteria</taxon>
        <taxon>Bacillati</taxon>
        <taxon>Actinomycetota</taxon>
        <taxon>Actinomycetes</taxon>
        <taxon>Cryptosporangiales</taxon>
        <taxon>Cryptosporangiaceae</taxon>
        <taxon>Cryptosporangium</taxon>
    </lineage>
</organism>
<name>A0ABP6SWF9_9ACTN</name>
<accession>A0ABP6SWF9</accession>
<protein>
    <submittedName>
        <fullName evidence="1">Uncharacterized protein</fullName>
    </submittedName>
</protein>